<accession>A0A9D1IPN2</accession>
<dbReference type="NCBIfam" id="NF033484">
    <property type="entry name" value="Stp1_PP2C_phos"/>
    <property type="match status" value="1"/>
</dbReference>
<proteinExistence type="predicted"/>
<dbReference type="Proteomes" id="UP000824074">
    <property type="component" value="Unassembled WGS sequence"/>
</dbReference>
<dbReference type="Pfam" id="PF13672">
    <property type="entry name" value="PP2C_2"/>
    <property type="match status" value="1"/>
</dbReference>
<dbReference type="InterPro" id="IPR036457">
    <property type="entry name" value="PPM-type-like_dom_sf"/>
</dbReference>
<evidence type="ECO:0000259" key="1">
    <source>
        <dbReference type="PROSITE" id="PS51746"/>
    </source>
</evidence>
<evidence type="ECO:0000313" key="2">
    <source>
        <dbReference type="EMBL" id="HIU39859.1"/>
    </source>
</evidence>
<dbReference type="EMBL" id="DVMT01000014">
    <property type="protein sequence ID" value="HIU39859.1"/>
    <property type="molecule type" value="Genomic_DNA"/>
</dbReference>
<dbReference type="SMART" id="SM00331">
    <property type="entry name" value="PP2C_SIG"/>
    <property type="match status" value="1"/>
</dbReference>
<dbReference type="SMART" id="SM00332">
    <property type="entry name" value="PP2Cc"/>
    <property type="match status" value="1"/>
</dbReference>
<evidence type="ECO:0000313" key="3">
    <source>
        <dbReference type="Proteomes" id="UP000824074"/>
    </source>
</evidence>
<gene>
    <name evidence="2" type="ORF">IAB68_00975</name>
</gene>
<dbReference type="PANTHER" id="PTHR13832">
    <property type="entry name" value="PROTEIN PHOSPHATASE 2C"/>
    <property type="match status" value="1"/>
</dbReference>
<dbReference type="SUPFAM" id="SSF81606">
    <property type="entry name" value="PP2C-like"/>
    <property type="match status" value="1"/>
</dbReference>
<feature type="domain" description="PPM-type phosphatase" evidence="1">
    <location>
        <begin position="2"/>
        <end position="241"/>
    </location>
</feature>
<reference evidence="2" key="1">
    <citation type="submission" date="2020-10" db="EMBL/GenBank/DDBJ databases">
        <authorList>
            <person name="Gilroy R."/>
        </authorList>
    </citation>
    <scope>NUCLEOTIDE SEQUENCE</scope>
    <source>
        <strain evidence="2">CHK193-30670</strain>
    </source>
</reference>
<dbReference type="CDD" id="cd00143">
    <property type="entry name" value="PP2Cc"/>
    <property type="match status" value="1"/>
</dbReference>
<reference evidence="2" key="2">
    <citation type="journal article" date="2021" name="PeerJ">
        <title>Extensive microbial diversity within the chicken gut microbiome revealed by metagenomics and culture.</title>
        <authorList>
            <person name="Gilroy R."/>
            <person name="Ravi A."/>
            <person name="Getino M."/>
            <person name="Pursley I."/>
            <person name="Horton D.L."/>
            <person name="Alikhan N.F."/>
            <person name="Baker D."/>
            <person name="Gharbi K."/>
            <person name="Hall N."/>
            <person name="Watson M."/>
            <person name="Adriaenssens E.M."/>
            <person name="Foster-Nyarko E."/>
            <person name="Jarju S."/>
            <person name="Secka A."/>
            <person name="Antonio M."/>
            <person name="Oren A."/>
            <person name="Chaudhuri R.R."/>
            <person name="La Ragione R."/>
            <person name="Hildebrand F."/>
            <person name="Pallen M.J."/>
        </authorList>
    </citation>
    <scope>NUCLEOTIDE SEQUENCE</scope>
    <source>
        <strain evidence="2">CHK193-30670</strain>
    </source>
</reference>
<comment type="caution">
    <text evidence="2">The sequence shown here is derived from an EMBL/GenBank/DDBJ whole genome shotgun (WGS) entry which is preliminary data.</text>
</comment>
<name>A0A9D1IPN2_9FIRM</name>
<dbReference type="GO" id="GO:0004722">
    <property type="term" value="F:protein serine/threonine phosphatase activity"/>
    <property type="evidence" value="ECO:0007669"/>
    <property type="project" value="InterPro"/>
</dbReference>
<dbReference type="PROSITE" id="PS51746">
    <property type="entry name" value="PPM_2"/>
    <property type="match status" value="1"/>
</dbReference>
<dbReference type="PANTHER" id="PTHR13832:SF860">
    <property type="entry name" value="PROTEIN PHOSPHATASE PHPP"/>
    <property type="match status" value="1"/>
</dbReference>
<dbReference type="AlphaFoldDB" id="A0A9D1IPN2"/>
<organism evidence="2 3">
    <name type="scientific">Candidatus Aphodocola excrementigallinarum</name>
    <dbReference type="NCBI Taxonomy" id="2840670"/>
    <lineage>
        <taxon>Bacteria</taxon>
        <taxon>Bacillati</taxon>
        <taxon>Bacillota</taxon>
        <taxon>Bacilli</taxon>
        <taxon>Candidatus Aphodocola</taxon>
    </lineage>
</organism>
<dbReference type="InterPro" id="IPR001932">
    <property type="entry name" value="PPM-type_phosphatase-like_dom"/>
</dbReference>
<protein>
    <submittedName>
        <fullName evidence="2">Stp1/IreP family PP2C-type Ser/Thr phosphatase</fullName>
    </submittedName>
</protein>
<dbReference type="InterPro" id="IPR015655">
    <property type="entry name" value="PP2C"/>
</dbReference>
<dbReference type="Gene3D" id="3.60.40.10">
    <property type="entry name" value="PPM-type phosphatase domain"/>
    <property type="match status" value="1"/>
</dbReference>
<sequence>MKAYYISDTGKVRTHNEDSVMIVKNLSGEYLMVVADGMGGHKAGEIASSIVVNGLTDKFKNMESIGEKDGAVNWIRQNVNELNDAIFKYTDEFPESKGMGTTLVLSVITKEYILFGNVGDSSGFVVKNHELYKVTKDHTLVNLLVETGELTKEEAKNHPRKNVLMRALGANNPIDVDIFDVEKNCDAILLCSDGLTNMLTKNQIEKVLNSDLSVEERIVKLIKKSNLRGGTDNVSIAYLEKESGE</sequence>